<dbReference type="PANTHER" id="PTHR46558:SF11">
    <property type="entry name" value="HTH-TYPE TRANSCRIPTIONAL REGULATOR XRE"/>
    <property type="match status" value="1"/>
</dbReference>
<dbReference type="InterPro" id="IPR001387">
    <property type="entry name" value="Cro/C1-type_HTH"/>
</dbReference>
<name>A0A1M7S4W0_9FIRM</name>
<dbReference type="SMART" id="SM00530">
    <property type="entry name" value="HTH_XRE"/>
    <property type="match status" value="1"/>
</dbReference>
<dbReference type="SUPFAM" id="SSF47413">
    <property type="entry name" value="lambda repressor-like DNA-binding domains"/>
    <property type="match status" value="1"/>
</dbReference>
<sequence>MRDKKSLGYFISGRRKVMGLTQEELGNKIGVSKSAIAKWETNGGLPDRNNLKKLSEIMNVSVDELYRVIKQADAKDIDLQLNITPDVIAALESYGYKVIRPDVRDQAHDKEVNQHGND</sequence>
<proteinExistence type="predicted"/>
<dbReference type="EMBL" id="FRDH01000004">
    <property type="protein sequence ID" value="SHN53444.1"/>
    <property type="molecule type" value="Genomic_DNA"/>
</dbReference>
<accession>A0A1M7S4W0</accession>
<protein>
    <submittedName>
        <fullName evidence="3">Transcriptional regulator, contains XRE-family HTH domain</fullName>
    </submittedName>
</protein>
<evidence type="ECO:0000313" key="4">
    <source>
        <dbReference type="Proteomes" id="UP000184097"/>
    </source>
</evidence>
<evidence type="ECO:0000256" key="1">
    <source>
        <dbReference type="ARBA" id="ARBA00023125"/>
    </source>
</evidence>
<dbReference type="Pfam" id="PF01381">
    <property type="entry name" value="HTH_3"/>
    <property type="match status" value="1"/>
</dbReference>
<dbReference type="PANTHER" id="PTHR46558">
    <property type="entry name" value="TRACRIPTIONAL REGULATORY PROTEIN-RELATED-RELATED"/>
    <property type="match status" value="1"/>
</dbReference>
<dbReference type="PROSITE" id="PS50943">
    <property type="entry name" value="HTH_CROC1"/>
    <property type="match status" value="1"/>
</dbReference>
<organism evidence="3 4">
    <name type="scientific">Butyrivibrio hungatei DSM 14810</name>
    <dbReference type="NCBI Taxonomy" id="1121132"/>
    <lineage>
        <taxon>Bacteria</taxon>
        <taxon>Bacillati</taxon>
        <taxon>Bacillota</taxon>
        <taxon>Clostridia</taxon>
        <taxon>Lachnospirales</taxon>
        <taxon>Lachnospiraceae</taxon>
        <taxon>Butyrivibrio</taxon>
    </lineage>
</organism>
<feature type="domain" description="HTH cro/C1-type" evidence="2">
    <location>
        <begin position="11"/>
        <end position="65"/>
    </location>
</feature>
<evidence type="ECO:0000313" key="3">
    <source>
        <dbReference type="EMBL" id="SHN53444.1"/>
    </source>
</evidence>
<keyword evidence="1" id="KW-0238">DNA-binding</keyword>
<dbReference type="Proteomes" id="UP000184097">
    <property type="component" value="Unassembled WGS sequence"/>
</dbReference>
<dbReference type="InterPro" id="IPR010982">
    <property type="entry name" value="Lambda_DNA-bd_dom_sf"/>
</dbReference>
<dbReference type="RefSeq" id="WP_051212530.1">
    <property type="nucleotide sequence ID" value="NZ_FRDH01000004.1"/>
</dbReference>
<dbReference type="GO" id="GO:0003677">
    <property type="term" value="F:DNA binding"/>
    <property type="evidence" value="ECO:0007669"/>
    <property type="project" value="UniProtKB-KW"/>
</dbReference>
<dbReference type="Gene3D" id="1.10.260.40">
    <property type="entry name" value="lambda repressor-like DNA-binding domains"/>
    <property type="match status" value="1"/>
</dbReference>
<gene>
    <name evidence="3" type="ORF">SAMN02745247_01003</name>
</gene>
<dbReference type="CDD" id="cd00093">
    <property type="entry name" value="HTH_XRE"/>
    <property type="match status" value="1"/>
</dbReference>
<evidence type="ECO:0000259" key="2">
    <source>
        <dbReference type="PROSITE" id="PS50943"/>
    </source>
</evidence>
<dbReference type="AlphaFoldDB" id="A0A1M7S4W0"/>
<reference evidence="3 4" key="1">
    <citation type="submission" date="2016-12" db="EMBL/GenBank/DDBJ databases">
        <authorList>
            <person name="Song W.-J."/>
            <person name="Kurnit D.M."/>
        </authorList>
    </citation>
    <scope>NUCLEOTIDE SEQUENCE [LARGE SCALE GENOMIC DNA]</scope>
    <source>
        <strain evidence="3 4">DSM 14810</strain>
    </source>
</reference>